<reference evidence="3" key="1">
    <citation type="submission" date="2023-01" db="EMBL/GenBank/DDBJ databases">
        <title>Key to firefly adult light organ development and bioluminescence: homeobox transcription factors regulate luciferase expression and transportation to peroxisome.</title>
        <authorList>
            <person name="Fu X."/>
        </authorList>
    </citation>
    <scope>NUCLEOTIDE SEQUENCE [LARGE SCALE GENOMIC DNA]</scope>
</reference>
<gene>
    <name evidence="2" type="ORF">RN001_012353</name>
</gene>
<sequence>MKNFISLLVLISFVLANDEFLENFQICERSDPKLNECLKEAIQKAFLYIENGVEKFKIPSMQPLELESWTVKATKSLPFDQQYKNGELYNYSTSKIEQVQAIINDDNFSIYINGHVPIVKFSGQYQYDNAVFYGENLTGNGTLLFIEYGNVFLVNMTGRVNRNGNKPTLEIVSVSLEDTVEMMDINIDRLHVELSAQSSDHLSKHWGVIFNELAVGYSEMYAFAFKTIANTIFSQLDYDKLFPK</sequence>
<dbReference type="Gene3D" id="3.15.10.30">
    <property type="entry name" value="Haemolymph juvenile hormone binding protein"/>
    <property type="match status" value="1"/>
</dbReference>
<dbReference type="InterPro" id="IPR038606">
    <property type="entry name" value="To_sf"/>
</dbReference>
<dbReference type="AlphaFoldDB" id="A0AAN7P765"/>
<dbReference type="SMART" id="SM00700">
    <property type="entry name" value="JHBP"/>
    <property type="match status" value="1"/>
</dbReference>
<accession>A0AAN7P765</accession>
<dbReference type="PANTHER" id="PTHR11008:SF18">
    <property type="entry name" value="BCDNA.GH05536-RELATED"/>
    <property type="match status" value="1"/>
</dbReference>
<dbReference type="Pfam" id="PF06585">
    <property type="entry name" value="JHBP"/>
    <property type="match status" value="1"/>
</dbReference>
<comment type="caution">
    <text evidence="2">The sequence shown here is derived from an EMBL/GenBank/DDBJ whole genome shotgun (WGS) entry which is preliminary data.</text>
</comment>
<dbReference type="Proteomes" id="UP001353858">
    <property type="component" value="Unassembled WGS sequence"/>
</dbReference>
<keyword evidence="3" id="KW-1185">Reference proteome</keyword>
<evidence type="ECO:0000313" key="3">
    <source>
        <dbReference type="Proteomes" id="UP001353858"/>
    </source>
</evidence>
<evidence type="ECO:0000256" key="1">
    <source>
        <dbReference type="SAM" id="SignalP"/>
    </source>
</evidence>
<organism evidence="2 3">
    <name type="scientific">Aquatica leii</name>
    <dbReference type="NCBI Taxonomy" id="1421715"/>
    <lineage>
        <taxon>Eukaryota</taxon>
        <taxon>Metazoa</taxon>
        <taxon>Ecdysozoa</taxon>
        <taxon>Arthropoda</taxon>
        <taxon>Hexapoda</taxon>
        <taxon>Insecta</taxon>
        <taxon>Pterygota</taxon>
        <taxon>Neoptera</taxon>
        <taxon>Endopterygota</taxon>
        <taxon>Coleoptera</taxon>
        <taxon>Polyphaga</taxon>
        <taxon>Elateriformia</taxon>
        <taxon>Elateroidea</taxon>
        <taxon>Lampyridae</taxon>
        <taxon>Luciolinae</taxon>
        <taxon>Aquatica</taxon>
    </lineage>
</organism>
<dbReference type="GO" id="GO:0005615">
    <property type="term" value="C:extracellular space"/>
    <property type="evidence" value="ECO:0007669"/>
    <property type="project" value="TreeGrafter"/>
</dbReference>
<dbReference type="PANTHER" id="PTHR11008">
    <property type="entry name" value="PROTEIN TAKEOUT-LIKE PROTEIN"/>
    <property type="match status" value="1"/>
</dbReference>
<name>A0AAN7P765_9COLE</name>
<feature type="chain" id="PRO_5043039303" evidence="1">
    <location>
        <begin position="17"/>
        <end position="244"/>
    </location>
</feature>
<dbReference type="EMBL" id="JARPUR010000005">
    <property type="protein sequence ID" value="KAK4875931.1"/>
    <property type="molecule type" value="Genomic_DNA"/>
</dbReference>
<keyword evidence="1" id="KW-0732">Signal</keyword>
<protein>
    <submittedName>
        <fullName evidence="2">Uncharacterized protein</fullName>
    </submittedName>
</protein>
<evidence type="ECO:0000313" key="2">
    <source>
        <dbReference type="EMBL" id="KAK4875931.1"/>
    </source>
</evidence>
<proteinExistence type="predicted"/>
<feature type="signal peptide" evidence="1">
    <location>
        <begin position="1"/>
        <end position="16"/>
    </location>
</feature>
<dbReference type="InterPro" id="IPR010562">
    <property type="entry name" value="Haemolymph_juvenile_hormone-bd"/>
</dbReference>